<evidence type="ECO:0000256" key="3">
    <source>
        <dbReference type="ARBA" id="ARBA00022475"/>
    </source>
</evidence>
<evidence type="ECO:0000313" key="19">
    <source>
        <dbReference type="Proteomes" id="UP000287033"/>
    </source>
</evidence>
<evidence type="ECO:0000256" key="2">
    <source>
        <dbReference type="ARBA" id="ARBA00022448"/>
    </source>
</evidence>
<evidence type="ECO:0000256" key="14">
    <source>
        <dbReference type="RuleBase" id="RU003857"/>
    </source>
</evidence>
<evidence type="ECO:0000259" key="17">
    <source>
        <dbReference type="Pfam" id="PF07885"/>
    </source>
</evidence>
<evidence type="ECO:0000256" key="4">
    <source>
        <dbReference type="ARBA" id="ARBA00022692"/>
    </source>
</evidence>
<keyword evidence="2 14" id="KW-0813">Transport</keyword>
<dbReference type="GO" id="GO:0030322">
    <property type="term" value="P:stabilization of membrane potential"/>
    <property type="evidence" value="ECO:0007669"/>
    <property type="project" value="TreeGrafter"/>
</dbReference>
<feature type="region of interest" description="Disordered" evidence="15">
    <location>
        <begin position="251"/>
        <end position="369"/>
    </location>
</feature>
<feature type="transmembrane region" description="Helical" evidence="16">
    <location>
        <begin position="187"/>
        <end position="209"/>
    </location>
</feature>
<dbReference type="GO" id="GO:0015271">
    <property type="term" value="F:outward rectifier potassium channel activity"/>
    <property type="evidence" value="ECO:0007669"/>
    <property type="project" value="TreeGrafter"/>
</dbReference>
<evidence type="ECO:0000256" key="10">
    <source>
        <dbReference type="ARBA" id="ARBA00023303"/>
    </source>
</evidence>
<keyword evidence="19" id="KW-1185">Reference proteome</keyword>
<keyword evidence="9" id="KW-1015">Disulfide bond</keyword>
<accession>A0A401RPH1</accession>
<evidence type="ECO:0000256" key="12">
    <source>
        <dbReference type="ARBA" id="ARBA00044657"/>
    </source>
</evidence>
<feature type="transmembrane region" description="Helical" evidence="16">
    <location>
        <begin position="154"/>
        <end position="172"/>
    </location>
</feature>
<name>A0A401RPH1_CHIPU</name>
<comment type="catalytic activity">
    <reaction evidence="13">
        <text>Cs(+)(in) = Cs(+)(out)</text>
        <dbReference type="Rhea" id="RHEA:78555"/>
        <dbReference type="ChEBI" id="CHEBI:49547"/>
    </reaction>
</comment>
<dbReference type="PRINTS" id="PR01333">
    <property type="entry name" value="2POREKCHANEL"/>
</dbReference>
<dbReference type="Gene3D" id="1.10.287.70">
    <property type="match status" value="2"/>
</dbReference>
<evidence type="ECO:0000256" key="13">
    <source>
        <dbReference type="ARBA" id="ARBA00044691"/>
    </source>
</evidence>
<dbReference type="InterPro" id="IPR003280">
    <property type="entry name" value="2pore_dom_K_chnl"/>
</dbReference>
<evidence type="ECO:0000256" key="1">
    <source>
        <dbReference type="ARBA" id="ARBA00004651"/>
    </source>
</evidence>
<evidence type="ECO:0000313" key="18">
    <source>
        <dbReference type="EMBL" id="GCC20081.1"/>
    </source>
</evidence>
<proteinExistence type="inferred from homology"/>
<keyword evidence="4 14" id="KW-0812">Transmembrane</keyword>
<dbReference type="OrthoDB" id="297496at2759"/>
<dbReference type="Proteomes" id="UP000287033">
    <property type="component" value="Unassembled WGS sequence"/>
</dbReference>
<keyword evidence="6 16" id="KW-1133">Transmembrane helix</keyword>
<organism evidence="18 19">
    <name type="scientific">Chiloscyllium punctatum</name>
    <name type="common">Brownbanded bambooshark</name>
    <name type="synonym">Hemiscyllium punctatum</name>
    <dbReference type="NCBI Taxonomy" id="137246"/>
    <lineage>
        <taxon>Eukaryota</taxon>
        <taxon>Metazoa</taxon>
        <taxon>Chordata</taxon>
        <taxon>Craniata</taxon>
        <taxon>Vertebrata</taxon>
        <taxon>Chondrichthyes</taxon>
        <taxon>Elasmobranchii</taxon>
        <taxon>Galeomorphii</taxon>
        <taxon>Galeoidea</taxon>
        <taxon>Orectolobiformes</taxon>
        <taxon>Hemiscylliidae</taxon>
        <taxon>Chiloscyllium</taxon>
    </lineage>
</organism>
<evidence type="ECO:0000256" key="8">
    <source>
        <dbReference type="ARBA" id="ARBA00023136"/>
    </source>
</evidence>
<dbReference type="AlphaFoldDB" id="A0A401RPH1"/>
<keyword evidence="7 14" id="KW-0406">Ion transport</keyword>
<feature type="transmembrane region" description="Helical" evidence="16">
    <location>
        <begin position="69"/>
        <end position="90"/>
    </location>
</feature>
<keyword evidence="10 14" id="KW-0407">Ion channel</keyword>
<evidence type="ECO:0000256" key="9">
    <source>
        <dbReference type="ARBA" id="ARBA00023157"/>
    </source>
</evidence>
<feature type="domain" description="Potassium channel" evidence="17">
    <location>
        <begin position="126"/>
        <end position="210"/>
    </location>
</feature>
<dbReference type="PRINTS" id="PR01499">
    <property type="entry name" value="TREKCHANNEL"/>
</dbReference>
<dbReference type="GO" id="GO:0022841">
    <property type="term" value="F:potassium ion leak channel activity"/>
    <property type="evidence" value="ECO:0007669"/>
    <property type="project" value="TreeGrafter"/>
</dbReference>
<dbReference type="PANTHER" id="PTHR11003">
    <property type="entry name" value="POTASSIUM CHANNEL, SUBFAMILY K"/>
    <property type="match status" value="1"/>
</dbReference>
<evidence type="ECO:0000256" key="7">
    <source>
        <dbReference type="ARBA" id="ARBA00023065"/>
    </source>
</evidence>
<evidence type="ECO:0000256" key="6">
    <source>
        <dbReference type="ARBA" id="ARBA00022989"/>
    </source>
</evidence>
<feature type="compositionally biased region" description="Basic residues" evidence="15">
    <location>
        <begin position="335"/>
        <end position="347"/>
    </location>
</feature>
<comment type="similarity">
    <text evidence="14">Belongs to the two pore domain potassium channel (TC 1.A.1.8) family.</text>
</comment>
<feature type="domain" description="Potassium channel" evidence="17">
    <location>
        <begin position="63"/>
        <end position="93"/>
    </location>
</feature>
<protein>
    <recommendedName>
        <fullName evidence="17">Potassium channel domain-containing protein</fullName>
    </recommendedName>
</protein>
<evidence type="ECO:0000256" key="16">
    <source>
        <dbReference type="SAM" id="Phobius"/>
    </source>
</evidence>
<comment type="catalytic activity">
    <reaction evidence="11">
        <text>K(+)(in) = K(+)(out)</text>
        <dbReference type="Rhea" id="RHEA:29463"/>
        <dbReference type="ChEBI" id="CHEBI:29103"/>
    </reaction>
</comment>
<evidence type="ECO:0000256" key="11">
    <source>
        <dbReference type="ARBA" id="ARBA00034430"/>
    </source>
</evidence>
<dbReference type="EMBL" id="BEZZ01003605">
    <property type="protein sequence ID" value="GCC20081.1"/>
    <property type="molecule type" value="Genomic_DNA"/>
</dbReference>
<keyword evidence="5" id="KW-0630">Potassium</keyword>
<gene>
    <name evidence="18" type="ORF">chiPu_0021261</name>
</gene>
<dbReference type="PANTHER" id="PTHR11003:SF30">
    <property type="entry name" value="POTASSIUM CHANNEL SUBFAMILY K MEMBER 4"/>
    <property type="match status" value="1"/>
</dbReference>
<evidence type="ECO:0000256" key="15">
    <source>
        <dbReference type="SAM" id="MobiDB-lite"/>
    </source>
</evidence>
<sequence length="369" mass="40986">MKRTTVLAVLVVVLTYLMAGAIIFQLLEQPFEQSQVASVAQAREVFLLDNPCVNITQLDRLLETEGGKIFCIIYALVGIPMFGFLLAGVGDQLGSALGQLIGKVEDIFLRWKVSPTLIRVLSTLLFILIGCLMFVFCPVLVFRWMEDWPLLDSAYFVVVTLTTIGFGDYVAGGDPKRVYRVWYKPLVWFWILLGLAYFAAILSMIGDWLRVLTRRTRAEMGGLTTQAANWTANLTTEIKVTRRRLSLEIHDKLQRGPGGSRGRKASPEGPEEDGGGPLSLPPPPPPGGWGGGEPAEQEDEEDTRPFDLLGEELAFIDAEDSDRRSGRPSPLPALRRAKHRGRHKQPRRANGYPGRQEHSSPTTDKGEDI</sequence>
<reference evidence="18 19" key="1">
    <citation type="journal article" date="2018" name="Nat. Ecol. Evol.">
        <title>Shark genomes provide insights into elasmobranch evolution and the origin of vertebrates.</title>
        <authorList>
            <person name="Hara Y"/>
            <person name="Yamaguchi K"/>
            <person name="Onimaru K"/>
            <person name="Kadota M"/>
            <person name="Koyanagi M"/>
            <person name="Keeley SD"/>
            <person name="Tatsumi K"/>
            <person name="Tanaka K"/>
            <person name="Motone F"/>
            <person name="Kageyama Y"/>
            <person name="Nozu R"/>
            <person name="Adachi N"/>
            <person name="Nishimura O"/>
            <person name="Nakagawa R"/>
            <person name="Tanegashima C"/>
            <person name="Kiyatake I"/>
            <person name="Matsumoto R"/>
            <person name="Murakumo K"/>
            <person name="Nishida K"/>
            <person name="Terakita A"/>
            <person name="Kuratani S"/>
            <person name="Sato K"/>
            <person name="Hyodo S Kuraku.S."/>
        </authorList>
    </citation>
    <scope>NUCLEOTIDE SEQUENCE [LARGE SCALE GENOMIC DNA]</scope>
</reference>
<comment type="caution">
    <text evidence="18">The sequence shown here is derived from an EMBL/GenBank/DDBJ whole genome shotgun (WGS) entry which is preliminary data.</text>
</comment>
<keyword evidence="3" id="KW-1003">Cell membrane</keyword>
<dbReference type="Pfam" id="PF07885">
    <property type="entry name" value="Ion_trans_2"/>
    <property type="match status" value="2"/>
</dbReference>
<dbReference type="STRING" id="137246.A0A401RPH1"/>
<comment type="subcellular location">
    <subcellularLocation>
        <location evidence="1">Cell membrane</location>
        <topology evidence="1">Multi-pass membrane protein</topology>
    </subcellularLocation>
</comment>
<feature type="transmembrane region" description="Helical" evidence="16">
    <location>
        <begin position="6"/>
        <end position="27"/>
    </location>
</feature>
<dbReference type="InterPro" id="IPR013099">
    <property type="entry name" value="K_chnl_dom"/>
</dbReference>
<dbReference type="GO" id="GO:0005886">
    <property type="term" value="C:plasma membrane"/>
    <property type="evidence" value="ECO:0007669"/>
    <property type="project" value="UniProtKB-SubCell"/>
</dbReference>
<keyword evidence="8 16" id="KW-0472">Membrane</keyword>
<feature type="transmembrane region" description="Helical" evidence="16">
    <location>
        <begin position="117"/>
        <end position="142"/>
    </location>
</feature>
<comment type="catalytic activity">
    <reaction evidence="12">
        <text>Rb(+)(in) = Rb(+)(out)</text>
        <dbReference type="Rhea" id="RHEA:78547"/>
        <dbReference type="ChEBI" id="CHEBI:49847"/>
    </reaction>
</comment>
<evidence type="ECO:0000256" key="5">
    <source>
        <dbReference type="ARBA" id="ARBA00022958"/>
    </source>
</evidence>
<dbReference type="InterPro" id="IPR003976">
    <property type="entry name" value="2pore_dom_K_chnl_TREK"/>
</dbReference>
<dbReference type="SUPFAM" id="SSF81324">
    <property type="entry name" value="Voltage-gated potassium channels"/>
    <property type="match status" value="1"/>
</dbReference>